<accession>A0ABN8ZE38</accession>
<evidence type="ECO:0000313" key="1">
    <source>
        <dbReference type="EMBL" id="CAI9172178.1"/>
    </source>
</evidence>
<name>A0ABN8ZE38_RANTA</name>
<dbReference type="EMBL" id="OX459968">
    <property type="protein sequence ID" value="CAI9172178.1"/>
    <property type="molecule type" value="Genomic_DNA"/>
</dbReference>
<protein>
    <submittedName>
        <fullName evidence="1">Uncharacterized protein</fullName>
    </submittedName>
</protein>
<sequence>MPGFLVLHYLLEFAENSCPLMPSSHLILCHPLLLLPSTFPSIKVFSSELALRIRWPKYWSFIFSISPSNDILGLFPLRFDSFDLLAVQETLKSSPAPQFKSISSSALRLLYGPTLTSVHDYWKNHSFVYMNLCQQSNVSAFEYAV</sequence>
<gene>
    <name evidence="1" type="ORF">MRATA1EN1_LOCUS21140</name>
</gene>
<evidence type="ECO:0000313" key="2">
    <source>
        <dbReference type="Proteomes" id="UP001176941"/>
    </source>
</evidence>
<dbReference type="Proteomes" id="UP001176941">
    <property type="component" value="Chromosome 32"/>
</dbReference>
<organism evidence="1 2">
    <name type="scientific">Rangifer tarandus platyrhynchus</name>
    <name type="common">Svalbard reindeer</name>
    <dbReference type="NCBI Taxonomy" id="3082113"/>
    <lineage>
        <taxon>Eukaryota</taxon>
        <taxon>Metazoa</taxon>
        <taxon>Chordata</taxon>
        <taxon>Craniata</taxon>
        <taxon>Vertebrata</taxon>
        <taxon>Euteleostomi</taxon>
        <taxon>Mammalia</taxon>
        <taxon>Eutheria</taxon>
        <taxon>Laurasiatheria</taxon>
        <taxon>Artiodactyla</taxon>
        <taxon>Ruminantia</taxon>
        <taxon>Pecora</taxon>
        <taxon>Cervidae</taxon>
        <taxon>Odocoileinae</taxon>
        <taxon>Rangifer</taxon>
    </lineage>
</organism>
<reference evidence="1" key="1">
    <citation type="submission" date="2023-04" db="EMBL/GenBank/DDBJ databases">
        <authorList>
            <consortium name="ELIXIR-Norway"/>
        </authorList>
    </citation>
    <scope>NUCLEOTIDE SEQUENCE [LARGE SCALE GENOMIC DNA]</scope>
</reference>
<proteinExistence type="predicted"/>
<keyword evidence="2" id="KW-1185">Reference proteome</keyword>